<dbReference type="Proteomes" id="UP000070054">
    <property type="component" value="Unassembled WGS sequence"/>
</dbReference>
<evidence type="ECO:0000313" key="2">
    <source>
        <dbReference type="EMBL" id="KXH25424.1"/>
    </source>
</evidence>
<accession>A0A135RP05</accession>
<protein>
    <submittedName>
        <fullName evidence="2">Uncharacterized protein</fullName>
    </submittedName>
</protein>
<reference evidence="2 3" key="1">
    <citation type="submission" date="2014-02" db="EMBL/GenBank/DDBJ databases">
        <title>The genome sequence of Colletotrichum nymphaeae SA-01.</title>
        <authorList>
            <person name="Baroncelli R."/>
            <person name="Thon M.R."/>
        </authorList>
    </citation>
    <scope>NUCLEOTIDE SEQUENCE [LARGE SCALE GENOMIC DNA]</scope>
    <source>
        <strain evidence="2 3">SA-01</strain>
    </source>
</reference>
<evidence type="ECO:0000256" key="1">
    <source>
        <dbReference type="SAM" id="MobiDB-lite"/>
    </source>
</evidence>
<proteinExistence type="predicted"/>
<organism evidence="2 3">
    <name type="scientific">Colletotrichum nymphaeae SA-01</name>
    <dbReference type="NCBI Taxonomy" id="1460502"/>
    <lineage>
        <taxon>Eukaryota</taxon>
        <taxon>Fungi</taxon>
        <taxon>Dikarya</taxon>
        <taxon>Ascomycota</taxon>
        <taxon>Pezizomycotina</taxon>
        <taxon>Sordariomycetes</taxon>
        <taxon>Hypocreomycetidae</taxon>
        <taxon>Glomerellales</taxon>
        <taxon>Glomerellaceae</taxon>
        <taxon>Colletotrichum</taxon>
        <taxon>Colletotrichum acutatum species complex</taxon>
    </lineage>
</organism>
<comment type="caution">
    <text evidence="2">The sequence shown here is derived from an EMBL/GenBank/DDBJ whole genome shotgun (WGS) entry which is preliminary data.</text>
</comment>
<gene>
    <name evidence="2" type="ORF">CNYM01_02693</name>
</gene>
<name>A0A135RP05_9PEZI</name>
<keyword evidence="3" id="KW-1185">Reference proteome</keyword>
<feature type="region of interest" description="Disordered" evidence="1">
    <location>
        <begin position="1159"/>
        <end position="1226"/>
    </location>
</feature>
<dbReference type="EMBL" id="JEMN01001857">
    <property type="protein sequence ID" value="KXH25424.1"/>
    <property type="molecule type" value="Genomic_DNA"/>
</dbReference>
<evidence type="ECO:0000313" key="3">
    <source>
        <dbReference type="Proteomes" id="UP000070054"/>
    </source>
</evidence>
<dbReference type="OrthoDB" id="10611406at2759"/>
<sequence>MLSHSQQWHRSPDIWHHRFDCSLISAPYARDDSPVTDCVTTGTSELATSDETSVICGARSEVVLIEVGTTSGDPVLAVLVDVARVEQAGCELADRSNIRTRAVGQDADDLEVGGGLVLGDTVEPVVGHENAGPCVAEATTLDEVDEVLVLLLLELEELLVEVVVRDEDEVELELELELKVELEDDVEVLLAREEDGELGTVDDEVEPDVLVVVADVDVLLELELVDASVFAWTLTLLDVDEVVEEDDDLVKVENVEALDEVNNVLSAALTEELEEELEEAPVDDVEDDEATAVLEEELVELEESVEDVEVLSVLLVVGLLVVVPVVELLIVALLDVEIKLAWFAVSEVVELLEKLVEEPLEVLLRDAVLDIKLLVVEMLVEVLVVELVVDNKVAALTVTLEEVGDELRAVLLDVGLVVMPPLADTEIEELVDVGDVELVEELLLGDALLVVGTNEAASAVGLVEDEVPANELLENLFVLVEVMLLVGAELKELAVVLDDELMTEILLVGVPIVEVDIKVAALTVGLDEVDEDDIVPAEELLVALGEELVVALEDEDETVERLLVEALLVVDRSVAALTVGLVEEDKEGEEDVLERLLVVTVLLLVEITVDELADGLEEGEELLAELLESATVELVLGDSNVAGLTVALIEVVVLRTVLLIVEPTLDVELEDDDGLLAEVLEDDPAALLVVGSSVAALAVERSDIKLLSELLLDAVPLEVELELTAELEDGEELLLVAAFAVGLADDDVLEVIDEELLGGVEILLDVDADEAGLEERLEGEVDDEVTSKLLLGLKVDVEELLEVVGSKVAWSAVMLEDVGVESKDVNAVELLIDPEVDVEEALAVAGIVLVVDDDDGVNDVDNKDAGSTLRLDVDEITVEEALERSLELLWKSWLELLLVVDEDITVDSNEDSDVEPDERSSELDEALVEDAVVESKVLSSAVLAVVDDVILAMLEDGSEGLLELILEVEDDGGESEVEDKLVEAALVLDSKVFGSTASVVLVEVALAPVDDALGSGSKVEELENIELDNPGERSVNVDLEVEAGSEAKLDESVEEAKDDEERVEVLIDEDSDVGSEVSCSAIELEDVDGVIEMDVDSDKLEEVAFGAIEDGDSELGSVDVLIDDCSEVGSKVKEAEDESKVELEIVNVISAVELREDVDKLEEDDSELGTKLAGSTDGGLEDRDSPVEVDDEENDKLDVVSTELSELTSDEELRSEIDEEREDVKPVAGNSVDVETKLAGSMVGDEDEDVDVVTNEDIDVTDAASSELDWGVKEVDMTVELPIGEDAEDSVELTIELDGERESLSEELEVVELKSRVAGSTVKEEDSELLVDVLVEESVGVIVISSELACELTEVDSVTGMLVVIEEEDSVELIVDVAIETEDDNKTLSKVLDVLSVKVLCEVGNRLSGLIVRLGEAAIVLETSEEEEATSDVELTEVAVMVLGLVEEPEEVSKVSKVVDEFTFADDCGIEEDDPSLSVELEPCSVDGLEDVNSRLSGSTVTLEDEMSVKEPSDVVVVLSSVGLLESDCGKVDVGVGVDASAPLEIEELLISLVGRLVEEGSVFRSTATLELEVMESEPSLLRTPEESAADEDVLLVMDDNGSDVTVKLDADKTPDELLNPKDEELVPVPVVADTIDVVLEDEDESSGEIDINDGLGPEAEMLVAVKVSLEEVLVELGSKVSGSSVVAVLEINDENSAEELVEVSFSESLVDAIVVAELGGDVSDGDCELLLVVDSESNEGVGLGRAESLDDVTDVLLSTPDKKLLDVLVGDSVSRPIVSRELEDNRDDEEIGVG</sequence>